<dbReference type="SUPFAM" id="SSF55781">
    <property type="entry name" value="GAF domain-like"/>
    <property type="match status" value="1"/>
</dbReference>
<dbReference type="InterPro" id="IPR029787">
    <property type="entry name" value="Nucleotide_cyclase"/>
</dbReference>
<dbReference type="SMART" id="SM00065">
    <property type="entry name" value="GAF"/>
    <property type="match status" value="1"/>
</dbReference>
<reference evidence="2 3" key="1">
    <citation type="journal article" date="2017" name="Water Res.">
        <title>Comammox in drinking water systems.</title>
        <authorList>
            <person name="Wang Y."/>
            <person name="Ma L."/>
            <person name="Mao Y."/>
            <person name="Jiang X."/>
            <person name="Xia Y."/>
            <person name="Yu K."/>
            <person name="Li B."/>
            <person name="Zhang T."/>
        </authorList>
    </citation>
    <scope>NUCLEOTIDE SEQUENCE [LARGE SCALE GENOMIC DNA]</scope>
    <source>
        <strain evidence="2">SG_bin8</strain>
    </source>
</reference>
<gene>
    <name evidence="2" type="ORF">A4S15_05995</name>
</gene>
<dbReference type="RefSeq" id="WP_376803389.1">
    <property type="nucleotide sequence ID" value="NZ_DHWE01000032.1"/>
</dbReference>
<sequence length="343" mass="37402">MRLKALHNYEILDSVCEQNFDDITRLAARLCDCPMALISLIDSDRQWFKSKVGLEVSETHRDLSFCAHAILDASQPLIVTDATQDCRFSDNDLVVGPPGIRFYAGIPLITKQGFPLGTLCVVDTKPRTIDTYQLDALRVLAQSIVTALDLRQTMRAVGTLALSDQLTGLPNRTAYLSQMSKSIERQKRDGHPFGIVYIDLDGMKRVNDQEGHAAGDRLLVVAAKAIAKAVRGEDSVARLGGDEFACLVNVATLSALAKICERIRLSIKDDMLINGFSATASLGGALFAQPPKDEYRAIAVADALMYAAKSSGKDQCVCRQITSHIDDHVSRFGTVTALQMNAN</sequence>
<accession>A0A1W9HZR5</accession>
<dbReference type="InterPro" id="IPR029016">
    <property type="entry name" value="GAF-like_dom_sf"/>
</dbReference>
<dbReference type="Pfam" id="PF00990">
    <property type="entry name" value="GGDEF"/>
    <property type="match status" value="1"/>
</dbReference>
<evidence type="ECO:0000313" key="2">
    <source>
        <dbReference type="EMBL" id="OQW52945.1"/>
    </source>
</evidence>
<dbReference type="InterPro" id="IPR043128">
    <property type="entry name" value="Rev_trsase/Diguanyl_cyclase"/>
</dbReference>
<protein>
    <recommendedName>
        <fullName evidence="1">GGDEF domain-containing protein</fullName>
    </recommendedName>
</protein>
<dbReference type="EMBL" id="LWDL01000011">
    <property type="protein sequence ID" value="OQW52945.1"/>
    <property type="molecule type" value="Genomic_DNA"/>
</dbReference>
<evidence type="ECO:0000259" key="1">
    <source>
        <dbReference type="PROSITE" id="PS50887"/>
    </source>
</evidence>
<dbReference type="Proteomes" id="UP000192872">
    <property type="component" value="Unassembled WGS sequence"/>
</dbReference>
<name>A0A1W9HZR5_9HYPH</name>
<evidence type="ECO:0000313" key="3">
    <source>
        <dbReference type="Proteomes" id="UP000192872"/>
    </source>
</evidence>
<proteinExistence type="predicted"/>
<dbReference type="Gene3D" id="3.30.70.270">
    <property type="match status" value="1"/>
</dbReference>
<dbReference type="InterPro" id="IPR003018">
    <property type="entry name" value="GAF"/>
</dbReference>
<dbReference type="CDD" id="cd01949">
    <property type="entry name" value="GGDEF"/>
    <property type="match status" value="1"/>
</dbReference>
<dbReference type="STRING" id="1827387.A4S15_05995"/>
<dbReference type="InterPro" id="IPR000160">
    <property type="entry name" value="GGDEF_dom"/>
</dbReference>
<feature type="domain" description="GGDEF" evidence="1">
    <location>
        <begin position="191"/>
        <end position="321"/>
    </location>
</feature>
<dbReference type="Gene3D" id="3.30.450.40">
    <property type="match status" value="1"/>
</dbReference>
<dbReference type="PANTHER" id="PTHR43102">
    <property type="entry name" value="SLR1143 PROTEIN"/>
    <property type="match status" value="1"/>
</dbReference>
<dbReference type="NCBIfam" id="TIGR00254">
    <property type="entry name" value="GGDEF"/>
    <property type="match status" value="1"/>
</dbReference>
<dbReference type="Pfam" id="PF01590">
    <property type="entry name" value="GAF"/>
    <property type="match status" value="1"/>
</dbReference>
<dbReference type="AlphaFoldDB" id="A0A1W9HZR5"/>
<dbReference type="PANTHER" id="PTHR43102:SF2">
    <property type="entry name" value="GAF DOMAIN-CONTAINING PROTEIN"/>
    <property type="match status" value="1"/>
</dbReference>
<dbReference type="SMART" id="SM00267">
    <property type="entry name" value="GGDEF"/>
    <property type="match status" value="1"/>
</dbReference>
<dbReference type="SUPFAM" id="SSF55073">
    <property type="entry name" value="Nucleotide cyclase"/>
    <property type="match status" value="1"/>
</dbReference>
<dbReference type="PROSITE" id="PS50887">
    <property type="entry name" value="GGDEF"/>
    <property type="match status" value="1"/>
</dbReference>
<comment type="caution">
    <text evidence="2">The sequence shown here is derived from an EMBL/GenBank/DDBJ whole genome shotgun (WGS) entry which is preliminary data.</text>
</comment>
<organism evidence="2 3">
    <name type="scientific">Candidatus Raskinella chloraquaticus</name>
    <dbReference type="NCBI Taxonomy" id="1951219"/>
    <lineage>
        <taxon>Bacteria</taxon>
        <taxon>Pseudomonadati</taxon>
        <taxon>Pseudomonadota</taxon>
        <taxon>Alphaproteobacteria</taxon>
        <taxon>Hyphomicrobiales</taxon>
        <taxon>Phreatobacteraceae</taxon>
        <taxon>Candidatus Raskinella</taxon>
    </lineage>
</organism>